<proteinExistence type="predicted"/>
<gene>
    <name evidence="2" type="ORF">E4P82_18035</name>
</gene>
<organism evidence="2 3">
    <name type="scientific">Candidatus Competibacter phosphatis</name>
    <dbReference type="NCBI Taxonomy" id="221280"/>
    <lineage>
        <taxon>Bacteria</taxon>
        <taxon>Pseudomonadati</taxon>
        <taxon>Pseudomonadota</taxon>
        <taxon>Gammaproteobacteria</taxon>
        <taxon>Candidatus Competibacteraceae</taxon>
        <taxon>Candidatus Competibacter</taxon>
    </lineage>
</organism>
<accession>A0ABX1TNF2</accession>
<keyword evidence="3" id="KW-1185">Reference proteome</keyword>
<dbReference type="EMBL" id="SPMZ01000069">
    <property type="protein sequence ID" value="NMQ20921.1"/>
    <property type="molecule type" value="Genomic_DNA"/>
</dbReference>
<feature type="compositionally biased region" description="Low complexity" evidence="1">
    <location>
        <begin position="47"/>
        <end position="73"/>
    </location>
</feature>
<dbReference type="Proteomes" id="UP000760480">
    <property type="component" value="Unassembled WGS sequence"/>
</dbReference>
<evidence type="ECO:0000313" key="2">
    <source>
        <dbReference type="EMBL" id="NMQ20921.1"/>
    </source>
</evidence>
<evidence type="ECO:0000256" key="1">
    <source>
        <dbReference type="SAM" id="MobiDB-lite"/>
    </source>
</evidence>
<comment type="caution">
    <text evidence="2">The sequence shown here is derived from an EMBL/GenBank/DDBJ whole genome shotgun (WGS) entry which is preliminary data.</text>
</comment>
<feature type="compositionally biased region" description="Basic and acidic residues" evidence="1">
    <location>
        <begin position="8"/>
        <end position="24"/>
    </location>
</feature>
<evidence type="ECO:0000313" key="3">
    <source>
        <dbReference type="Proteomes" id="UP000760480"/>
    </source>
</evidence>
<sequence length="113" mass="11886">MVPPLFPRADERTAVRLRGPDRRSHSAGKRAGRKCGNEPSSHRNSRAGFAGEPGAAGSSGSTARAVPVEARAPPRYPARPVPRSSRRSRPATSPPALRPGFPGGFPRGGGRWG</sequence>
<protein>
    <submittedName>
        <fullName evidence="2">Uncharacterized protein</fullName>
    </submittedName>
</protein>
<reference evidence="2 3" key="1">
    <citation type="submission" date="2019-03" db="EMBL/GenBank/DDBJ databases">
        <title>Metabolic reconstructions from genomes of highly enriched 'Candidatus Accumulibacter' and 'Candidatus Competibacter' bioreactor populations.</title>
        <authorList>
            <person name="Annavajhala M.K."/>
            <person name="Welles L."/>
            <person name="Abbas B."/>
            <person name="Sorokin D."/>
            <person name="Park H."/>
            <person name="Van Loosdrecht M."/>
            <person name="Chandran K."/>
        </authorList>
    </citation>
    <scope>NUCLEOTIDE SEQUENCE [LARGE SCALE GENOMIC DNA]</scope>
    <source>
        <strain evidence="2 3">SBR_G</strain>
    </source>
</reference>
<feature type="compositionally biased region" description="Gly residues" evidence="1">
    <location>
        <begin position="101"/>
        <end position="113"/>
    </location>
</feature>
<feature type="region of interest" description="Disordered" evidence="1">
    <location>
        <begin position="1"/>
        <end position="113"/>
    </location>
</feature>
<name>A0ABX1TNF2_9GAMM</name>